<dbReference type="KEGG" id="lmes:AB8B23_03400"/>
<sequence>MATVKTKKTIRDLIFKNKRHKDFQESEKINFANKGIVKLILLYTVSSIFSIAQRDWQYKRNIEKLILENKWQRIPLIEQLREKSLIENLIIVTLSIIVSLIILYYYNKKMNEVNKG</sequence>
<reference evidence="2" key="1">
    <citation type="submission" date="2024-07" db="EMBL/GenBank/DDBJ databases">
        <authorList>
            <person name="Li X.-J."/>
            <person name="Wang X."/>
        </authorList>
    </citation>
    <scope>NUCLEOTIDE SEQUENCE</scope>
    <source>
        <strain evidence="2">HSP-342</strain>
    </source>
</reference>
<feature type="transmembrane region" description="Helical" evidence="1">
    <location>
        <begin position="35"/>
        <end position="52"/>
    </location>
</feature>
<proteinExistence type="predicted"/>
<feature type="transmembrane region" description="Helical" evidence="1">
    <location>
        <begin position="85"/>
        <end position="106"/>
    </location>
</feature>
<evidence type="ECO:0000313" key="2">
    <source>
        <dbReference type="EMBL" id="XDU65217.1"/>
    </source>
</evidence>
<keyword evidence="1" id="KW-0812">Transmembrane</keyword>
<gene>
    <name evidence="2" type="ORF">AB8B23_03400</name>
</gene>
<name>A0AB39VDA9_9FUSO</name>
<evidence type="ECO:0000256" key="1">
    <source>
        <dbReference type="SAM" id="Phobius"/>
    </source>
</evidence>
<protein>
    <submittedName>
        <fullName evidence="2">Uncharacterized protein</fullName>
    </submittedName>
</protein>
<accession>A0AB39VDA9</accession>
<dbReference type="AlphaFoldDB" id="A0AB39VDA9"/>
<dbReference type="RefSeq" id="WP_369713429.1">
    <property type="nucleotide sequence ID" value="NZ_CP165646.1"/>
</dbReference>
<keyword evidence="1" id="KW-1133">Transmembrane helix</keyword>
<keyword evidence="1" id="KW-0472">Membrane</keyword>
<dbReference type="EMBL" id="CP165646">
    <property type="protein sequence ID" value="XDU65217.1"/>
    <property type="molecule type" value="Genomic_DNA"/>
</dbReference>
<organism evidence="2">
    <name type="scientific">Leptotrichia mesophila</name>
    <dbReference type="NCBI Taxonomy" id="3239303"/>
    <lineage>
        <taxon>Bacteria</taxon>
        <taxon>Fusobacteriati</taxon>
        <taxon>Fusobacteriota</taxon>
        <taxon>Fusobacteriia</taxon>
        <taxon>Fusobacteriales</taxon>
        <taxon>Leptotrichiaceae</taxon>
        <taxon>Leptotrichia</taxon>
    </lineage>
</organism>